<gene>
    <name evidence="3" type="ORF">SDC9_174897</name>
</gene>
<evidence type="ECO:0000313" key="3">
    <source>
        <dbReference type="EMBL" id="MPN27463.1"/>
    </source>
</evidence>
<evidence type="ECO:0000256" key="1">
    <source>
        <dbReference type="SAM" id="Phobius"/>
    </source>
</evidence>
<keyword evidence="1" id="KW-0812">Transmembrane</keyword>
<keyword evidence="1" id="KW-1133">Transmembrane helix</keyword>
<organism evidence="3">
    <name type="scientific">bioreactor metagenome</name>
    <dbReference type="NCBI Taxonomy" id="1076179"/>
    <lineage>
        <taxon>unclassified sequences</taxon>
        <taxon>metagenomes</taxon>
        <taxon>ecological metagenomes</taxon>
    </lineage>
</organism>
<accession>A0A645GUZ6</accession>
<sequence length="53" mass="5578">MRRILIKDEKGNTYIEIPLTVGVVGVVLLPVWAAVGAIAALAANFTIGVEKAD</sequence>
<feature type="transmembrane region" description="Helical" evidence="1">
    <location>
        <begin position="21"/>
        <end position="47"/>
    </location>
</feature>
<dbReference type="AlphaFoldDB" id="A0A645GUZ6"/>
<reference evidence="3" key="1">
    <citation type="submission" date="2019-08" db="EMBL/GenBank/DDBJ databases">
        <authorList>
            <person name="Kucharzyk K."/>
            <person name="Murdoch R.W."/>
            <person name="Higgins S."/>
            <person name="Loffler F."/>
        </authorList>
    </citation>
    <scope>NUCLEOTIDE SEQUENCE</scope>
</reference>
<name>A0A645GUZ6_9ZZZZ</name>
<dbReference type="InterPro" id="IPR025642">
    <property type="entry name" value="DUF4342"/>
</dbReference>
<proteinExistence type="predicted"/>
<feature type="domain" description="DUF4342" evidence="2">
    <location>
        <begin position="2"/>
        <end position="51"/>
    </location>
</feature>
<evidence type="ECO:0000259" key="2">
    <source>
        <dbReference type="Pfam" id="PF14242"/>
    </source>
</evidence>
<protein>
    <recommendedName>
        <fullName evidence="2">DUF4342 domain-containing protein</fullName>
    </recommendedName>
</protein>
<dbReference type="EMBL" id="VSSQ01077371">
    <property type="protein sequence ID" value="MPN27463.1"/>
    <property type="molecule type" value="Genomic_DNA"/>
</dbReference>
<keyword evidence="1" id="KW-0472">Membrane</keyword>
<comment type="caution">
    <text evidence="3">The sequence shown here is derived from an EMBL/GenBank/DDBJ whole genome shotgun (WGS) entry which is preliminary data.</text>
</comment>
<dbReference type="Pfam" id="PF14242">
    <property type="entry name" value="DUF4342"/>
    <property type="match status" value="1"/>
</dbReference>